<feature type="compositionally biased region" description="Gly residues" evidence="4">
    <location>
        <begin position="54"/>
        <end position="64"/>
    </location>
</feature>
<dbReference type="GO" id="GO:0003714">
    <property type="term" value="F:transcription corepressor activity"/>
    <property type="evidence" value="ECO:0007669"/>
    <property type="project" value="TreeGrafter"/>
</dbReference>
<keyword evidence="7" id="KW-1185">Reference proteome</keyword>
<feature type="domain" description="ELM2" evidence="5">
    <location>
        <begin position="336"/>
        <end position="400"/>
    </location>
</feature>
<reference evidence="6" key="2">
    <citation type="submission" date="2025-09" db="UniProtKB">
        <authorList>
            <consortium name="Ensembl"/>
        </authorList>
    </citation>
    <scope>IDENTIFICATION</scope>
</reference>
<dbReference type="InterPro" id="IPR000949">
    <property type="entry name" value="ELM2_dom"/>
</dbReference>
<evidence type="ECO:0000259" key="5">
    <source>
        <dbReference type="PROSITE" id="PS51156"/>
    </source>
</evidence>
<evidence type="ECO:0000256" key="2">
    <source>
        <dbReference type="ARBA" id="ARBA00023163"/>
    </source>
</evidence>
<dbReference type="Pfam" id="PF01448">
    <property type="entry name" value="ELM2"/>
    <property type="match status" value="1"/>
</dbReference>
<dbReference type="SMART" id="SM01189">
    <property type="entry name" value="ELM2"/>
    <property type="match status" value="1"/>
</dbReference>
<keyword evidence="3" id="KW-0539">Nucleus</keyword>
<dbReference type="PANTHER" id="PTHR16089:SF43">
    <property type="match status" value="1"/>
</dbReference>
<name>A0A8D0GSI6_SPHPU</name>
<reference evidence="6" key="1">
    <citation type="submission" date="2025-08" db="UniProtKB">
        <authorList>
            <consortium name="Ensembl"/>
        </authorList>
    </citation>
    <scope>IDENTIFICATION</scope>
</reference>
<evidence type="ECO:0000256" key="3">
    <source>
        <dbReference type="ARBA" id="ARBA00023242"/>
    </source>
</evidence>
<feature type="region of interest" description="Disordered" evidence="4">
    <location>
        <begin position="1"/>
        <end position="101"/>
    </location>
</feature>
<dbReference type="AlphaFoldDB" id="A0A8D0GSI6"/>
<evidence type="ECO:0000256" key="4">
    <source>
        <dbReference type="SAM" id="MobiDB-lite"/>
    </source>
</evidence>
<accession>A0A8D0GSI6</accession>
<dbReference type="Proteomes" id="UP000694392">
    <property type="component" value="Unplaced"/>
</dbReference>
<sequence>MEPFSLPCPAGLAPFPSPCPMELGNAGSSRGPCHPLGQPHWAPPVSQAQPPQGTGPGASPGWGRQGEPPQPTLDPFSEAFPNRPFRRQPQPPWAPGTQSCSFPQLQVQGLTQQHGYPGGTFLQPALHYGCQEVPTHCLRQQTHPWQAQQGPPVLGTYQGLEPMGFPGLQALSANVSEMPIDLLSPPGALLSDWHPDTQNLSSGYQDGERHFRGLDSLSGSSNLWPGTTEPGSEVCGAGQGLWRGGVCSTPQVLPTPFSSSYRGAPYRSWLQHVGAQGGCRDSGPLHYTPAPMLNPLRRGTGLFAGLLLPSLSQGDLVCSPDTTQPKAARPCWLETPQINLGPTFQPELPALRDPDLARLDPPGAELAWRPWPNLAEDPGAQQRVENLLNLACSSALPRGG</sequence>
<dbReference type="GO" id="GO:0005667">
    <property type="term" value="C:transcription regulator complex"/>
    <property type="evidence" value="ECO:0007669"/>
    <property type="project" value="TreeGrafter"/>
</dbReference>
<evidence type="ECO:0000313" key="7">
    <source>
        <dbReference type="Proteomes" id="UP000694392"/>
    </source>
</evidence>
<protein>
    <recommendedName>
        <fullName evidence="5">ELM2 domain-containing protein</fullName>
    </recommendedName>
</protein>
<dbReference type="GO" id="GO:0006357">
    <property type="term" value="P:regulation of transcription by RNA polymerase II"/>
    <property type="evidence" value="ECO:0007669"/>
    <property type="project" value="TreeGrafter"/>
</dbReference>
<organism evidence="6 7">
    <name type="scientific">Sphenodon punctatus</name>
    <name type="common">Tuatara</name>
    <name type="synonym">Hatteria punctata</name>
    <dbReference type="NCBI Taxonomy" id="8508"/>
    <lineage>
        <taxon>Eukaryota</taxon>
        <taxon>Metazoa</taxon>
        <taxon>Chordata</taxon>
        <taxon>Craniata</taxon>
        <taxon>Vertebrata</taxon>
        <taxon>Euteleostomi</taxon>
        <taxon>Lepidosauria</taxon>
        <taxon>Sphenodontia</taxon>
        <taxon>Sphenodontidae</taxon>
        <taxon>Sphenodon</taxon>
    </lineage>
</organism>
<dbReference type="PANTHER" id="PTHR16089">
    <property type="entry name" value="REST COREPRESSOR COREST PROTEIN-RELATED"/>
    <property type="match status" value="1"/>
</dbReference>
<evidence type="ECO:0000256" key="1">
    <source>
        <dbReference type="ARBA" id="ARBA00023015"/>
    </source>
</evidence>
<keyword evidence="2" id="KW-0804">Transcription</keyword>
<dbReference type="Ensembl" id="ENSSPUT00000011477.1">
    <property type="protein sequence ID" value="ENSSPUP00000010759.1"/>
    <property type="gene ID" value="ENSSPUG00000008296.1"/>
</dbReference>
<dbReference type="PROSITE" id="PS51156">
    <property type="entry name" value="ELM2"/>
    <property type="match status" value="1"/>
</dbReference>
<proteinExistence type="predicted"/>
<dbReference type="GO" id="GO:0000118">
    <property type="term" value="C:histone deacetylase complex"/>
    <property type="evidence" value="ECO:0007669"/>
    <property type="project" value="TreeGrafter"/>
</dbReference>
<dbReference type="InterPro" id="IPR051066">
    <property type="entry name" value="Trans_reg/Corepressor"/>
</dbReference>
<keyword evidence="1" id="KW-0805">Transcription regulation</keyword>
<evidence type="ECO:0000313" key="6">
    <source>
        <dbReference type="Ensembl" id="ENSSPUP00000010759.1"/>
    </source>
</evidence>